<evidence type="ECO:0000313" key="11">
    <source>
        <dbReference type="EMBL" id="SFR37365.1"/>
    </source>
</evidence>
<keyword evidence="6 10" id="KW-0418">Kinase</keyword>
<evidence type="ECO:0000256" key="9">
    <source>
        <dbReference type="ARBA" id="ARBA00048090"/>
    </source>
</evidence>
<dbReference type="CDD" id="cd02021">
    <property type="entry name" value="GntK"/>
    <property type="match status" value="1"/>
</dbReference>
<evidence type="ECO:0000256" key="8">
    <source>
        <dbReference type="ARBA" id="ARBA00023064"/>
    </source>
</evidence>
<dbReference type="PANTHER" id="PTHR43442">
    <property type="entry name" value="GLUCONOKINASE-RELATED"/>
    <property type="match status" value="1"/>
</dbReference>
<protein>
    <recommendedName>
        <fullName evidence="3 10">Gluconokinase</fullName>
        <ecNumber evidence="3 10">2.7.1.12</ecNumber>
    </recommendedName>
</protein>
<organism evidence="11 12">
    <name type="scientific">Litoreibacter janthinus</name>
    <dbReference type="NCBI Taxonomy" id="670154"/>
    <lineage>
        <taxon>Bacteria</taxon>
        <taxon>Pseudomonadati</taxon>
        <taxon>Pseudomonadota</taxon>
        <taxon>Alphaproteobacteria</taxon>
        <taxon>Rhodobacterales</taxon>
        <taxon>Roseobacteraceae</taxon>
        <taxon>Litoreibacter</taxon>
    </lineage>
</organism>
<evidence type="ECO:0000256" key="4">
    <source>
        <dbReference type="ARBA" id="ARBA00022679"/>
    </source>
</evidence>
<keyword evidence="5 10" id="KW-0547">Nucleotide-binding</keyword>
<dbReference type="Gene3D" id="3.40.50.300">
    <property type="entry name" value="P-loop containing nucleotide triphosphate hydrolases"/>
    <property type="match status" value="1"/>
</dbReference>
<comment type="catalytic activity">
    <reaction evidence="9 10">
        <text>D-gluconate + ATP = 6-phospho-D-gluconate + ADP + H(+)</text>
        <dbReference type="Rhea" id="RHEA:19433"/>
        <dbReference type="ChEBI" id="CHEBI:15378"/>
        <dbReference type="ChEBI" id="CHEBI:18391"/>
        <dbReference type="ChEBI" id="CHEBI:30616"/>
        <dbReference type="ChEBI" id="CHEBI:58759"/>
        <dbReference type="ChEBI" id="CHEBI:456216"/>
        <dbReference type="EC" id="2.7.1.12"/>
    </reaction>
</comment>
<comment type="similarity">
    <text evidence="2 10">Belongs to the gluconokinase GntK/GntV family.</text>
</comment>
<keyword evidence="7 10" id="KW-0067">ATP-binding</keyword>
<dbReference type="NCBIfam" id="TIGR01313">
    <property type="entry name" value="therm_gnt_kin"/>
    <property type="match status" value="1"/>
</dbReference>
<dbReference type="InterPro" id="IPR006001">
    <property type="entry name" value="Therm_gnt_kin"/>
</dbReference>
<proteinExistence type="inferred from homology"/>
<gene>
    <name evidence="11" type="ORF">SAMN04488002_0922</name>
</gene>
<dbReference type="STRING" id="670154.SAMN04488002_0922"/>
<evidence type="ECO:0000256" key="7">
    <source>
        <dbReference type="ARBA" id="ARBA00022840"/>
    </source>
</evidence>
<dbReference type="PANTHER" id="PTHR43442:SF3">
    <property type="entry name" value="GLUCONOKINASE-RELATED"/>
    <property type="match status" value="1"/>
</dbReference>
<dbReference type="InterPro" id="IPR027417">
    <property type="entry name" value="P-loop_NTPase"/>
</dbReference>
<evidence type="ECO:0000256" key="5">
    <source>
        <dbReference type="ARBA" id="ARBA00022741"/>
    </source>
</evidence>
<sequence length="165" mass="17666">MLKAIVMGVAGSGKSSVGHAVAEALGAVYFDGDDLHPQSNIDKMAAGTPLDDSDRAPWLDRVGAALAEADGPTLIGCSALKLSYRDRIRAVCPETRFAHLAGTREVIEARMSARTGHFMPVSLLDSQFATLEPLQPQEDGFAVDIAQEFEDVVGEMVERLSPQVR</sequence>
<name>A0A1I6G589_9RHOB</name>
<evidence type="ECO:0000256" key="2">
    <source>
        <dbReference type="ARBA" id="ARBA00008420"/>
    </source>
</evidence>
<keyword evidence="8" id="KW-0311">Gluconate utilization</keyword>
<dbReference type="GO" id="GO:0005524">
    <property type="term" value="F:ATP binding"/>
    <property type="evidence" value="ECO:0007669"/>
    <property type="project" value="UniProtKB-KW"/>
</dbReference>
<dbReference type="SUPFAM" id="SSF52540">
    <property type="entry name" value="P-loop containing nucleoside triphosphate hydrolases"/>
    <property type="match status" value="1"/>
</dbReference>
<dbReference type="EC" id="2.7.1.12" evidence="3 10"/>
<comment type="pathway">
    <text evidence="1">Carbohydrate acid metabolism.</text>
</comment>
<reference evidence="12" key="1">
    <citation type="submission" date="2016-10" db="EMBL/GenBank/DDBJ databases">
        <authorList>
            <person name="Varghese N."/>
            <person name="Submissions S."/>
        </authorList>
    </citation>
    <scope>NUCLEOTIDE SEQUENCE [LARGE SCALE GENOMIC DNA]</scope>
    <source>
        <strain evidence="12">DSM 26921</strain>
    </source>
</reference>
<keyword evidence="12" id="KW-1185">Reference proteome</keyword>
<keyword evidence="4 10" id="KW-0808">Transferase</keyword>
<accession>A0A1I6G589</accession>
<evidence type="ECO:0000256" key="6">
    <source>
        <dbReference type="ARBA" id="ARBA00022777"/>
    </source>
</evidence>
<dbReference type="RefSeq" id="WP_090213077.1">
    <property type="nucleotide sequence ID" value="NZ_FOYO01000001.1"/>
</dbReference>
<evidence type="ECO:0000256" key="3">
    <source>
        <dbReference type="ARBA" id="ARBA00012054"/>
    </source>
</evidence>
<dbReference type="GO" id="GO:0046316">
    <property type="term" value="F:gluconokinase activity"/>
    <property type="evidence" value="ECO:0007669"/>
    <property type="project" value="UniProtKB-EC"/>
</dbReference>
<evidence type="ECO:0000256" key="1">
    <source>
        <dbReference type="ARBA" id="ARBA00004761"/>
    </source>
</evidence>
<dbReference type="FunFam" id="3.40.50.300:FF:000522">
    <property type="entry name" value="Gluconokinase"/>
    <property type="match status" value="1"/>
</dbReference>
<dbReference type="EMBL" id="FOYO01000001">
    <property type="protein sequence ID" value="SFR37365.1"/>
    <property type="molecule type" value="Genomic_DNA"/>
</dbReference>
<dbReference type="GO" id="GO:0005737">
    <property type="term" value="C:cytoplasm"/>
    <property type="evidence" value="ECO:0007669"/>
    <property type="project" value="TreeGrafter"/>
</dbReference>
<dbReference type="AlphaFoldDB" id="A0A1I6G589"/>
<evidence type="ECO:0000313" key="12">
    <source>
        <dbReference type="Proteomes" id="UP000199658"/>
    </source>
</evidence>
<dbReference type="OrthoDB" id="9795716at2"/>
<dbReference type="Proteomes" id="UP000199658">
    <property type="component" value="Unassembled WGS sequence"/>
</dbReference>
<evidence type="ECO:0000256" key="10">
    <source>
        <dbReference type="RuleBase" id="RU363066"/>
    </source>
</evidence>
<dbReference type="GO" id="GO:0019521">
    <property type="term" value="P:D-gluconate metabolic process"/>
    <property type="evidence" value="ECO:0007669"/>
    <property type="project" value="UniProtKB-KW"/>
</dbReference>